<evidence type="ECO:0000256" key="8">
    <source>
        <dbReference type="ARBA" id="ARBA00022660"/>
    </source>
</evidence>
<evidence type="ECO:0000256" key="12">
    <source>
        <dbReference type="ARBA" id="ARBA00023128"/>
    </source>
</evidence>
<evidence type="ECO:0000256" key="5">
    <source>
        <dbReference type="ARBA" id="ARBA00018684"/>
    </source>
</evidence>
<gene>
    <name evidence="18" type="ORF">L211DRAFT_863028</name>
</gene>
<evidence type="ECO:0000259" key="17">
    <source>
        <dbReference type="Pfam" id="PF05347"/>
    </source>
</evidence>
<evidence type="ECO:0000256" key="2">
    <source>
        <dbReference type="ARBA" id="ARBA00004443"/>
    </source>
</evidence>
<comment type="subunit">
    <text evidence="4">Mammalian complex I is composed of 45 different subunits.</text>
</comment>
<evidence type="ECO:0000256" key="13">
    <source>
        <dbReference type="ARBA" id="ARBA00023136"/>
    </source>
</evidence>
<evidence type="ECO:0000256" key="10">
    <source>
        <dbReference type="ARBA" id="ARBA00022982"/>
    </source>
</evidence>
<dbReference type="InterPro" id="IPR033034">
    <property type="entry name" value="NDUFB9"/>
</dbReference>
<keyword evidence="19" id="KW-1185">Reference proteome</keyword>
<dbReference type="PANTHER" id="PTHR12868:SF0">
    <property type="entry name" value="NADH DEHYDROGENASE [UBIQUINONE] 1 BETA SUBCOMPLEX SUBUNIT 9"/>
    <property type="match status" value="1"/>
</dbReference>
<dbReference type="GO" id="GO:0006120">
    <property type="term" value="P:mitochondrial electron transport, NADH to ubiquinone"/>
    <property type="evidence" value="ECO:0007669"/>
    <property type="project" value="InterPro"/>
</dbReference>
<dbReference type="PANTHER" id="PTHR12868">
    <property type="entry name" value="NADH-UBIQUINONE OXIDOREDUCTASE B22 SUBUNIT"/>
    <property type="match status" value="1"/>
</dbReference>
<dbReference type="Pfam" id="PF05347">
    <property type="entry name" value="Complex1_LYR"/>
    <property type="match status" value="1"/>
</dbReference>
<evidence type="ECO:0000256" key="6">
    <source>
        <dbReference type="ARBA" id="ARBA00022448"/>
    </source>
</evidence>
<evidence type="ECO:0000256" key="4">
    <source>
        <dbReference type="ARBA" id="ARBA00011790"/>
    </source>
</evidence>
<evidence type="ECO:0000313" key="18">
    <source>
        <dbReference type="EMBL" id="RPB21498.1"/>
    </source>
</evidence>
<dbReference type="EMBL" id="ML121559">
    <property type="protein sequence ID" value="RPB21498.1"/>
    <property type="molecule type" value="Genomic_DNA"/>
</dbReference>
<reference evidence="18 19" key="1">
    <citation type="journal article" date="2018" name="Nat. Ecol. Evol.">
        <title>Pezizomycetes genomes reveal the molecular basis of ectomycorrhizal truffle lifestyle.</title>
        <authorList>
            <person name="Murat C."/>
            <person name="Payen T."/>
            <person name="Noel B."/>
            <person name="Kuo A."/>
            <person name="Morin E."/>
            <person name="Chen J."/>
            <person name="Kohler A."/>
            <person name="Krizsan K."/>
            <person name="Balestrini R."/>
            <person name="Da Silva C."/>
            <person name="Montanini B."/>
            <person name="Hainaut M."/>
            <person name="Levati E."/>
            <person name="Barry K.W."/>
            <person name="Belfiori B."/>
            <person name="Cichocki N."/>
            <person name="Clum A."/>
            <person name="Dockter R.B."/>
            <person name="Fauchery L."/>
            <person name="Guy J."/>
            <person name="Iotti M."/>
            <person name="Le Tacon F."/>
            <person name="Lindquist E.A."/>
            <person name="Lipzen A."/>
            <person name="Malagnac F."/>
            <person name="Mello A."/>
            <person name="Molinier V."/>
            <person name="Miyauchi S."/>
            <person name="Poulain J."/>
            <person name="Riccioni C."/>
            <person name="Rubini A."/>
            <person name="Sitrit Y."/>
            <person name="Splivallo R."/>
            <person name="Traeger S."/>
            <person name="Wang M."/>
            <person name="Zifcakova L."/>
            <person name="Wipf D."/>
            <person name="Zambonelli A."/>
            <person name="Paolocci F."/>
            <person name="Nowrousian M."/>
            <person name="Ottonello S."/>
            <person name="Baldrian P."/>
            <person name="Spatafora J.W."/>
            <person name="Henrissat B."/>
            <person name="Nagy L.G."/>
            <person name="Aury J.M."/>
            <person name="Wincker P."/>
            <person name="Grigoriev I.V."/>
            <person name="Bonfante P."/>
            <person name="Martin F.M."/>
        </authorList>
    </citation>
    <scope>NUCLEOTIDE SEQUENCE [LARGE SCALE GENOMIC DNA]</scope>
    <source>
        <strain evidence="18 19">ATCC MYA-4762</strain>
    </source>
</reference>
<dbReference type="OrthoDB" id="13598at2759"/>
<keyword evidence="8" id="KW-0679">Respiratory chain</keyword>
<keyword evidence="12" id="KW-0496">Mitochondrion</keyword>
<evidence type="ECO:0000256" key="11">
    <source>
        <dbReference type="ARBA" id="ARBA00022990"/>
    </source>
</evidence>
<organism evidence="18 19">
    <name type="scientific">Terfezia boudieri ATCC MYA-4762</name>
    <dbReference type="NCBI Taxonomy" id="1051890"/>
    <lineage>
        <taxon>Eukaryota</taxon>
        <taxon>Fungi</taxon>
        <taxon>Dikarya</taxon>
        <taxon>Ascomycota</taxon>
        <taxon>Pezizomycotina</taxon>
        <taxon>Pezizomycetes</taxon>
        <taxon>Pezizales</taxon>
        <taxon>Pezizaceae</taxon>
        <taxon>Terfezia</taxon>
    </lineage>
</organism>
<comment type="similarity">
    <text evidence="3">Belongs to the complex I LYR family.</text>
</comment>
<dbReference type="STRING" id="1051890.A0A3N4LII5"/>
<keyword evidence="10" id="KW-0249">Electron transport</keyword>
<keyword evidence="6" id="KW-0813">Transport</keyword>
<dbReference type="InterPro" id="IPR008011">
    <property type="entry name" value="Complex1_LYR_dom"/>
</dbReference>
<keyword evidence="9" id="KW-0999">Mitochondrion inner membrane</keyword>
<evidence type="ECO:0000313" key="19">
    <source>
        <dbReference type="Proteomes" id="UP000267821"/>
    </source>
</evidence>
<name>A0A3N4LII5_9PEZI</name>
<evidence type="ECO:0000256" key="3">
    <source>
        <dbReference type="ARBA" id="ARBA00009508"/>
    </source>
</evidence>
<evidence type="ECO:0000256" key="9">
    <source>
        <dbReference type="ARBA" id="ARBA00022792"/>
    </source>
</evidence>
<dbReference type="Proteomes" id="UP000267821">
    <property type="component" value="Unassembled WGS sequence"/>
</dbReference>
<evidence type="ECO:0000256" key="1">
    <source>
        <dbReference type="ARBA" id="ARBA00002920"/>
    </source>
</evidence>
<evidence type="ECO:0000256" key="15">
    <source>
        <dbReference type="ARBA" id="ARBA00032528"/>
    </source>
</evidence>
<evidence type="ECO:0000256" key="7">
    <source>
        <dbReference type="ARBA" id="ARBA00022553"/>
    </source>
</evidence>
<dbReference type="InterPro" id="IPR045292">
    <property type="entry name" value="Complex1_LYR_NDUFB9_LYRM3"/>
</dbReference>
<dbReference type="CDD" id="cd20263">
    <property type="entry name" value="Complex1_LYR_NDUFB9_LYRM3"/>
    <property type="match status" value="1"/>
</dbReference>
<keyword evidence="7" id="KW-0597">Phosphoprotein</keyword>
<feature type="region of interest" description="Disordered" evidence="16">
    <location>
        <begin position="76"/>
        <end position="100"/>
    </location>
</feature>
<accession>A0A3N4LII5</accession>
<comment type="function">
    <text evidence="1">Accessory subunit of the mitochondrial membrane respiratory chain NADH dehydrogenase (Complex I), that is believed to be not involved in catalysis. Complex I functions in the transfer of electrons from NADH to the respiratory chain. The immediate electron acceptor for the enzyme is believed to be ubiquinone.</text>
</comment>
<keyword evidence="13" id="KW-0472">Membrane</keyword>
<keyword evidence="11" id="KW-0007">Acetylation</keyword>
<evidence type="ECO:0000256" key="16">
    <source>
        <dbReference type="SAM" id="MobiDB-lite"/>
    </source>
</evidence>
<protein>
    <recommendedName>
        <fullName evidence="5">NADH dehydrogenase [ubiquinone] 1 beta subcomplex subunit 9</fullName>
    </recommendedName>
    <alternativeName>
        <fullName evidence="14">Complex I-B22</fullName>
    </alternativeName>
    <alternativeName>
        <fullName evidence="15">NADH-ubiquinone oxidoreductase B22 subunit</fullName>
    </alternativeName>
</protein>
<dbReference type="GO" id="GO:0005743">
    <property type="term" value="C:mitochondrial inner membrane"/>
    <property type="evidence" value="ECO:0007669"/>
    <property type="project" value="UniProtKB-SubCell"/>
</dbReference>
<feature type="domain" description="Complex 1 LYR protein" evidence="17">
    <location>
        <begin position="7"/>
        <end position="63"/>
    </location>
</feature>
<evidence type="ECO:0000256" key="14">
    <source>
        <dbReference type="ARBA" id="ARBA00030192"/>
    </source>
</evidence>
<proteinExistence type="inferred from homology"/>
<feature type="compositionally biased region" description="Pro residues" evidence="16">
    <location>
        <begin position="86"/>
        <end position="100"/>
    </location>
</feature>
<comment type="subcellular location">
    <subcellularLocation>
        <location evidence="2">Mitochondrion inner membrane</location>
        <topology evidence="2">Peripheral membrane protein</topology>
        <orientation evidence="2">Matrix side</orientation>
    </subcellularLocation>
</comment>
<dbReference type="InParanoid" id="A0A3N4LII5"/>
<sequence>MASKQVALNLYRQSLKLSLSWCVRRDDWRKQAVQLRHLFELNRHVTDPRIVRGLLADTAAQLEKWKHPDIYVPPTAPGGSKYERNIPPPYTEAPPHFPNI</sequence>
<dbReference type="AlphaFoldDB" id="A0A3N4LII5"/>